<dbReference type="PANTHER" id="PTHR30535:SF34">
    <property type="entry name" value="MOLYBDATE-BINDING PROTEIN MOLA"/>
    <property type="match status" value="1"/>
</dbReference>
<dbReference type="RefSeq" id="WP_090443174.1">
    <property type="nucleotide sequence ID" value="NZ_FOHU01000008.1"/>
</dbReference>
<dbReference type="AlphaFoldDB" id="A0A1I0DJQ2"/>
<dbReference type="CDD" id="cd01144">
    <property type="entry name" value="BtuF"/>
    <property type="match status" value="1"/>
</dbReference>
<evidence type="ECO:0000256" key="2">
    <source>
        <dbReference type="ARBA" id="ARBA00022729"/>
    </source>
</evidence>
<evidence type="ECO:0000313" key="5">
    <source>
        <dbReference type="Proteomes" id="UP000199568"/>
    </source>
</evidence>
<dbReference type="InterPro" id="IPR054828">
    <property type="entry name" value="Vit_B12_bind_prot"/>
</dbReference>
<keyword evidence="2" id="KW-0732">Signal</keyword>
<name>A0A1I0DJQ2_9FIRM</name>
<evidence type="ECO:0000256" key="1">
    <source>
        <dbReference type="ARBA" id="ARBA00008814"/>
    </source>
</evidence>
<evidence type="ECO:0000313" key="4">
    <source>
        <dbReference type="EMBL" id="SET32572.1"/>
    </source>
</evidence>
<dbReference type="PROSITE" id="PS51257">
    <property type="entry name" value="PROKAR_LIPOPROTEIN"/>
    <property type="match status" value="1"/>
</dbReference>
<keyword evidence="5" id="KW-1185">Reference proteome</keyword>
<evidence type="ECO:0000259" key="3">
    <source>
        <dbReference type="PROSITE" id="PS50983"/>
    </source>
</evidence>
<dbReference type="GO" id="GO:0071281">
    <property type="term" value="P:cellular response to iron ion"/>
    <property type="evidence" value="ECO:0007669"/>
    <property type="project" value="TreeGrafter"/>
</dbReference>
<feature type="domain" description="Fe/B12 periplasmic-binding" evidence="3">
    <location>
        <begin position="63"/>
        <end position="323"/>
    </location>
</feature>
<dbReference type="PROSITE" id="PS50983">
    <property type="entry name" value="FE_B12_PBP"/>
    <property type="match status" value="1"/>
</dbReference>
<dbReference type="Gene3D" id="3.40.50.1980">
    <property type="entry name" value="Nitrogenase molybdenum iron protein domain"/>
    <property type="match status" value="2"/>
</dbReference>
<comment type="similarity">
    <text evidence="1">Belongs to the bacterial solute-binding protein 8 family.</text>
</comment>
<dbReference type="SUPFAM" id="SSF53807">
    <property type="entry name" value="Helical backbone' metal receptor"/>
    <property type="match status" value="1"/>
</dbReference>
<dbReference type="STRING" id="426128.SAMN05660297_02020"/>
<accession>A0A1I0DJQ2</accession>
<gene>
    <name evidence="4" type="ORF">SAMN05660297_02020</name>
</gene>
<organism evidence="4 5">
    <name type="scientific">Natronincola peptidivorans</name>
    <dbReference type="NCBI Taxonomy" id="426128"/>
    <lineage>
        <taxon>Bacteria</taxon>
        <taxon>Bacillati</taxon>
        <taxon>Bacillota</taxon>
        <taxon>Clostridia</taxon>
        <taxon>Peptostreptococcales</taxon>
        <taxon>Natronincolaceae</taxon>
        <taxon>Natronincola</taxon>
    </lineage>
</organism>
<dbReference type="Proteomes" id="UP000199568">
    <property type="component" value="Unassembled WGS sequence"/>
</dbReference>
<dbReference type="OrthoDB" id="9816357at2"/>
<reference evidence="4 5" key="1">
    <citation type="submission" date="2016-10" db="EMBL/GenBank/DDBJ databases">
        <authorList>
            <person name="de Groot N.N."/>
        </authorList>
    </citation>
    <scope>NUCLEOTIDE SEQUENCE [LARGE SCALE GENOMIC DNA]</scope>
    <source>
        <strain evidence="4 5">DSM 18979</strain>
    </source>
</reference>
<sequence>MKHKIQVIIALVLLLTFMVTGCAVENPVVEEPVAVQEDGVNDFPREVTDGLGNKVVIEKQPEKIISAVPSHTEILFALGLEDKIIGVSEFCDYPIEALEKEEIGGYKTLNIEKIIELSPDIILVYGNGDEEAIAQIKASGITIARYEPESIEDILEAILSIGEITGMEMEAKAIVNELTERRDEVLAKVKTVDTVKVFYEIWHEPLMAAGPGSFMDELILLAGGENIAGDAEGAYPIFSIEALVERNPEVYLMPADHVVDFYNMTEEEKLEKINQVTIRPGYTEISAVKNNRIELLEPNIVSRPGVRIIEALESVARAIHPELF</sequence>
<dbReference type="InterPro" id="IPR050902">
    <property type="entry name" value="ABC_Transporter_SBP"/>
</dbReference>
<protein>
    <submittedName>
        <fullName evidence="4">Iron complex transport system substrate-binding protein</fullName>
    </submittedName>
</protein>
<dbReference type="InterPro" id="IPR002491">
    <property type="entry name" value="ABC_transptr_periplasmic_BD"/>
</dbReference>
<dbReference type="Pfam" id="PF01497">
    <property type="entry name" value="Peripla_BP_2"/>
    <property type="match status" value="1"/>
</dbReference>
<proteinExistence type="inferred from homology"/>
<dbReference type="EMBL" id="FOHU01000008">
    <property type="protein sequence ID" value="SET32572.1"/>
    <property type="molecule type" value="Genomic_DNA"/>
</dbReference>
<dbReference type="PANTHER" id="PTHR30535">
    <property type="entry name" value="VITAMIN B12-BINDING PROTEIN"/>
    <property type="match status" value="1"/>
</dbReference>
<dbReference type="NCBIfam" id="NF038402">
    <property type="entry name" value="TroA_like"/>
    <property type="match status" value="1"/>
</dbReference>